<keyword evidence="3" id="KW-1185">Reference proteome</keyword>
<evidence type="ECO:0000256" key="1">
    <source>
        <dbReference type="SAM" id="MobiDB-lite"/>
    </source>
</evidence>
<evidence type="ECO:0000313" key="3">
    <source>
        <dbReference type="Proteomes" id="UP000581688"/>
    </source>
</evidence>
<proteinExistence type="predicted"/>
<protein>
    <recommendedName>
        <fullName evidence="4">Rubrerythrin family protein</fullName>
    </recommendedName>
</protein>
<evidence type="ECO:0000313" key="2">
    <source>
        <dbReference type="EMBL" id="MBB6453479.1"/>
    </source>
</evidence>
<reference evidence="2 3" key="1">
    <citation type="submission" date="2020-08" db="EMBL/GenBank/DDBJ databases">
        <title>Genomic Encyclopedia of Type Strains, Phase IV (KMG-IV): sequencing the most valuable type-strain genomes for metagenomic binning, comparative biology and taxonomic classification.</title>
        <authorList>
            <person name="Goeker M."/>
        </authorList>
    </citation>
    <scope>NUCLEOTIDE SEQUENCE [LARGE SCALE GENOMIC DNA]</scope>
    <source>
        <strain evidence="2 3">DSM 19612</strain>
    </source>
</reference>
<feature type="compositionally biased region" description="Pro residues" evidence="1">
    <location>
        <begin position="1"/>
        <end position="15"/>
    </location>
</feature>
<dbReference type="Gene3D" id="1.20.1260.10">
    <property type="match status" value="1"/>
</dbReference>
<dbReference type="EMBL" id="JACHGH010000005">
    <property type="protein sequence ID" value="MBB6453479.1"/>
    <property type="molecule type" value="Genomic_DNA"/>
</dbReference>
<dbReference type="RefSeq" id="WP_174496162.1">
    <property type="nucleotide sequence ID" value="NZ_CADDWK010000006.1"/>
</dbReference>
<dbReference type="InterPro" id="IPR012347">
    <property type="entry name" value="Ferritin-like"/>
</dbReference>
<feature type="region of interest" description="Disordered" evidence="1">
    <location>
        <begin position="1"/>
        <end position="21"/>
    </location>
</feature>
<evidence type="ECO:0008006" key="4">
    <source>
        <dbReference type="Google" id="ProtNLM"/>
    </source>
</evidence>
<dbReference type="Proteomes" id="UP000581688">
    <property type="component" value="Unassembled WGS sequence"/>
</dbReference>
<comment type="caution">
    <text evidence="2">The sequence shown here is derived from an EMBL/GenBank/DDBJ whole genome shotgun (WGS) entry which is preliminary data.</text>
</comment>
<dbReference type="AlphaFoldDB" id="A0A841Q4V3"/>
<gene>
    <name evidence="2" type="ORF">HNQ94_001928</name>
</gene>
<organism evidence="2 3">
    <name type="scientific">Salirhabdus euzebyi</name>
    <dbReference type="NCBI Taxonomy" id="394506"/>
    <lineage>
        <taxon>Bacteria</taxon>
        <taxon>Bacillati</taxon>
        <taxon>Bacillota</taxon>
        <taxon>Bacilli</taxon>
        <taxon>Bacillales</taxon>
        <taxon>Bacillaceae</taxon>
        <taxon>Salirhabdus</taxon>
    </lineage>
</organism>
<accession>A0A841Q4V3</accession>
<name>A0A841Q4V3_9BACI</name>
<sequence>MPQPNNQNPPQPSPPNMISTKDQSYLTDMLSWNLLASKKAHFFAQQCHDQEVKSALDQAGQMHQQHYQKLLQYLSHNPSPQVSN</sequence>